<dbReference type="GO" id="GO:0008081">
    <property type="term" value="F:phosphoric diester hydrolase activity"/>
    <property type="evidence" value="ECO:0007669"/>
    <property type="project" value="TreeGrafter"/>
</dbReference>
<accession>A0A7E4ZU08</accession>
<dbReference type="GO" id="GO:0005739">
    <property type="term" value="C:mitochondrion"/>
    <property type="evidence" value="ECO:0007669"/>
    <property type="project" value="TreeGrafter"/>
</dbReference>
<name>A0A7E4ZU08_PANRE</name>
<dbReference type="PROSITE" id="PS00731">
    <property type="entry name" value="AP_NUCLEASE_F2_3"/>
    <property type="match status" value="1"/>
</dbReference>
<evidence type="ECO:0000313" key="10">
    <source>
        <dbReference type="Proteomes" id="UP000492821"/>
    </source>
</evidence>
<evidence type="ECO:0000256" key="6">
    <source>
        <dbReference type="ARBA" id="ARBA00022833"/>
    </source>
</evidence>
<evidence type="ECO:0000256" key="5">
    <source>
        <dbReference type="ARBA" id="ARBA00022801"/>
    </source>
</evidence>
<protein>
    <submittedName>
        <fullName evidence="11">AP_endonuc_2 domain-containing protein</fullName>
    </submittedName>
</protein>
<dbReference type="InterPro" id="IPR013022">
    <property type="entry name" value="Xyl_isomerase-like_TIM-brl"/>
</dbReference>
<sequence>MPPKRGTTKSTSETKPKRERKTSPVADDDSGTEVNAVSQINDRVHASATHSKKLLGAHVSAAGGVENALTNAAALGCRSLALFLRNQRRWVAPAFDPASAERWKAAMASTGIDPAFVVPHGSYLLNPASPNPELREKSAAALLDEIQRCEQLGITLYNIHPGSTTGKCTVEESIEFLAGILDDAIEKTEGVTILIETMAGQGSTLGGTFEEIRAILDAIKPANADRVAVCLDTCHIFAGGYDIRTSETYEATMAKFEEVIGFDKLKAVHVNDSKSDLNSHLDRHEHIAQGKLADLWPHIMADPRFDNIPMILETPEGKYSEEMMYLYGLDPGQGDVKEEVKDDE</sequence>
<dbReference type="FunFam" id="3.20.20.150:FF:000001">
    <property type="entry name" value="Probable endonuclease 4"/>
    <property type="match status" value="1"/>
</dbReference>
<dbReference type="PROSITE" id="PS00730">
    <property type="entry name" value="AP_NUCLEASE_F2_2"/>
    <property type="match status" value="1"/>
</dbReference>
<dbReference type="InterPro" id="IPR018246">
    <property type="entry name" value="AP_endonuc_F2_Zn_BS"/>
</dbReference>
<evidence type="ECO:0000259" key="9">
    <source>
        <dbReference type="Pfam" id="PF01261"/>
    </source>
</evidence>
<dbReference type="SUPFAM" id="SSF51658">
    <property type="entry name" value="Xylose isomerase-like"/>
    <property type="match status" value="1"/>
</dbReference>
<keyword evidence="7" id="KW-0234">DNA repair</keyword>
<evidence type="ECO:0000313" key="11">
    <source>
        <dbReference type="WBParaSite" id="Pan_g1739.t1"/>
    </source>
</evidence>
<comment type="similarity">
    <text evidence="2">Belongs to the AP endonuclease 2 family.</text>
</comment>
<dbReference type="AlphaFoldDB" id="A0A7E4ZU08"/>
<dbReference type="GO" id="GO:0005634">
    <property type="term" value="C:nucleus"/>
    <property type="evidence" value="ECO:0007669"/>
    <property type="project" value="TreeGrafter"/>
</dbReference>
<keyword evidence="6" id="KW-0862">Zinc</keyword>
<keyword evidence="10" id="KW-1185">Reference proteome</keyword>
<dbReference type="PANTHER" id="PTHR21445">
    <property type="entry name" value="ENDONUCLEASE IV ENDODEOXYRIBONUCLEASE IV"/>
    <property type="match status" value="1"/>
</dbReference>
<keyword evidence="4" id="KW-0227">DNA damage</keyword>
<organism evidence="10 11">
    <name type="scientific">Panagrellus redivivus</name>
    <name type="common">Microworm</name>
    <dbReference type="NCBI Taxonomy" id="6233"/>
    <lineage>
        <taxon>Eukaryota</taxon>
        <taxon>Metazoa</taxon>
        <taxon>Ecdysozoa</taxon>
        <taxon>Nematoda</taxon>
        <taxon>Chromadorea</taxon>
        <taxon>Rhabditida</taxon>
        <taxon>Tylenchina</taxon>
        <taxon>Panagrolaimomorpha</taxon>
        <taxon>Panagrolaimoidea</taxon>
        <taxon>Panagrolaimidae</taxon>
        <taxon>Panagrellus</taxon>
    </lineage>
</organism>
<dbReference type="InterPro" id="IPR036237">
    <property type="entry name" value="Xyl_isomerase-like_sf"/>
</dbReference>
<dbReference type="GO" id="GO:0003906">
    <property type="term" value="F:DNA-(apurinic or apyrimidinic site) endonuclease activity"/>
    <property type="evidence" value="ECO:0007669"/>
    <property type="project" value="TreeGrafter"/>
</dbReference>
<evidence type="ECO:0000256" key="2">
    <source>
        <dbReference type="ARBA" id="ARBA00005340"/>
    </source>
</evidence>
<dbReference type="PROSITE" id="PS51432">
    <property type="entry name" value="AP_NUCLEASE_F2_4"/>
    <property type="match status" value="1"/>
</dbReference>
<dbReference type="PANTHER" id="PTHR21445:SF0">
    <property type="entry name" value="APURINIC-APYRIMIDINIC ENDONUCLEASE"/>
    <property type="match status" value="1"/>
</dbReference>
<reference evidence="10" key="1">
    <citation type="journal article" date="2013" name="Genetics">
        <title>The draft genome and transcriptome of Panagrellus redivivus are shaped by the harsh demands of a free-living lifestyle.</title>
        <authorList>
            <person name="Srinivasan J."/>
            <person name="Dillman A.R."/>
            <person name="Macchietto M.G."/>
            <person name="Heikkinen L."/>
            <person name="Lakso M."/>
            <person name="Fracchia K.M."/>
            <person name="Antoshechkin I."/>
            <person name="Mortazavi A."/>
            <person name="Wong G."/>
            <person name="Sternberg P.W."/>
        </authorList>
    </citation>
    <scope>NUCLEOTIDE SEQUENCE [LARGE SCALE GENOMIC DNA]</scope>
    <source>
        <strain evidence="10">MT8872</strain>
    </source>
</reference>
<reference evidence="11" key="2">
    <citation type="submission" date="2020-10" db="UniProtKB">
        <authorList>
            <consortium name="WormBaseParasite"/>
        </authorList>
    </citation>
    <scope>IDENTIFICATION</scope>
</reference>
<evidence type="ECO:0000256" key="1">
    <source>
        <dbReference type="ARBA" id="ARBA00001947"/>
    </source>
</evidence>
<keyword evidence="3" id="KW-0479">Metal-binding</keyword>
<comment type="cofactor">
    <cofactor evidence="1">
        <name>Zn(2+)</name>
        <dbReference type="ChEBI" id="CHEBI:29105"/>
    </cofactor>
</comment>
<proteinExistence type="inferred from homology"/>
<dbReference type="Gene3D" id="3.20.20.150">
    <property type="entry name" value="Divalent-metal-dependent TIM barrel enzymes"/>
    <property type="match status" value="1"/>
</dbReference>
<dbReference type="WBParaSite" id="Pan_g1739.t1">
    <property type="protein sequence ID" value="Pan_g1739.t1"/>
    <property type="gene ID" value="Pan_g1739"/>
</dbReference>
<keyword evidence="5" id="KW-0378">Hydrolase</keyword>
<dbReference type="NCBIfam" id="TIGR00587">
    <property type="entry name" value="nfo"/>
    <property type="match status" value="1"/>
</dbReference>
<dbReference type="SMART" id="SM00518">
    <property type="entry name" value="AP2Ec"/>
    <property type="match status" value="1"/>
</dbReference>
<evidence type="ECO:0000256" key="3">
    <source>
        <dbReference type="ARBA" id="ARBA00022723"/>
    </source>
</evidence>
<dbReference type="HAMAP" id="MF_00152">
    <property type="entry name" value="Nfo"/>
    <property type="match status" value="1"/>
</dbReference>
<dbReference type="GO" id="GO:0006284">
    <property type="term" value="P:base-excision repair"/>
    <property type="evidence" value="ECO:0007669"/>
    <property type="project" value="TreeGrafter"/>
</dbReference>
<dbReference type="GO" id="GO:0008270">
    <property type="term" value="F:zinc ion binding"/>
    <property type="evidence" value="ECO:0007669"/>
    <property type="project" value="InterPro"/>
</dbReference>
<dbReference type="Pfam" id="PF01261">
    <property type="entry name" value="AP_endonuc_2"/>
    <property type="match status" value="1"/>
</dbReference>
<dbReference type="PROSITE" id="PS00729">
    <property type="entry name" value="AP_NUCLEASE_F2_1"/>
    <property type="match status" value="1"/>
</dbReference>
<dbReference type="InterPro" id="IPR001719">
    <property type="entry name" value="AP_endonuc_2"/>
</dbReference>
<dbReference type="GO" id="GO:0003677">
    <property type="term" value="F:DNA binding"/>
    <property type="evidence" value="ECO:0007669"/>
    <property type="project" value="InterPro"/>
</dbReference>
<dbReference type="CDD" id="cd00019">
    <property type="entry name" value="AP2Ec"/>
    <property type="match status" value="1"/>
</dbReference>
<dbReference type="Proteomes" id="UP000492821">
    <property type="component" value="Unassembled WGS sequence"/>
</dbReference>
<evidence type="ECO:0000256" key="7">
    <source>
        <dbReference type="ARBA" id="ARBA00023204"/>
    </source>
</evidence>
<evidence type="ECO:0000256" key="4">
    <source>
        <dbReference type="ARBA" id="ARBA00022763"/>
    </source>
</evidence>
<feature type="region of interest" description="Disordered" evidence="8">
    <location>
        <begin position="1"/>
        <end position="33"/>
    </location>
</feature>
<feature type="domain" description="Xylose isomerase-like TIM barrel" evidence="9">
    <location>
        <begin position="70"/>
        <end position="325"/>
    </location>
</feature>
<evidence type="ECO:0000256" key="8">
    <source>
        <dbReference type="SAM" id="MobiDB-lite"/>
    </source>
</evidence>